<feature type="compositionally biased region" description="Acidic residues" evidence="7">
    <location>
        <begin position="45"/>
        <end position="58"/>
    </location>
</feature>
<gene>
    <name evidence="10" type="ORF">SAMN02194393_05145</name>
</gene>
<dbReference type="STRING" id="36842.SAMN02194393_05145"/>
<sequence>MTKKVLSLFLVAVLAISLFAGCTPKNEEPEAQQDAQQEETKDNEQGEAQEEPQKEEDEFKVGFVTDVGGIDDKSFNQGTWEGVVKYAEEKSWEQGKQYTYIQSNEEADYIPNLSAFGDDKYNVVVAAGFKFFNSMNEVAPQFPDTNFAIIDSIVDQPNVASVMFAEEQGSFLVGVAAAKATKTNKVAFIGGEDSELIRHFHAGFEAGVYAVDPSMEIISQYAGAFDNPGAGQQIASTMYEQGVDIIYHAAGGTGNGVINEAKNRVDNGEEVWVIGVDRDQYEDGIYDKDNNKSVILTSMLKRVGVASYDMVKAAQDGNFPGGEVISLTLADDGVGIPGENPNLDDDIIKVIEEYKEKIVNEEIVVPNNMDDLETFKSNLK</sequence>
<accession>A0A1T5MPX0</accession>
<evidence type="ECO:0000313" key="10">
    <source>
        <dbReference type="EMBL" id="SKC90242.1"/>
    </source>
</evidence>
<dbReference type="Gene3D" id="3.40.50.2300">
    <property type="match status" value="2"/>
</dbReference>
<evidence type="ECO:0000256" key="4">
    <source>
        <dbReference type="ARBA" id="ARBA00022729"/>
    </source>
</evidence>
<comment type="similarity">
    <text evidence="2">Belongs to the BMP lipoprotein family.</text>
</comment>
<dbReference type="PROSITE" id="PS51257">
    <property type="entry name" value="PROKAR_LIPOPROTEIN"/>
    <property type="match status" value="1"/>
</dbReference>
<evidence type="ECO:0000256" key="8">
    <source>
        <dbReference type="SAM" id="SignalP"/>
    </source>
</evidence>
<dbReference type="OrthoDB" id="9769871at2"/>
<keyword evidence="3" id="KW-1003">Cell membrane</keyword>
<dbReference type="PANTHER" id="PTHR34296:SF2">
    <property type="entry name" value="ABC TRANSPORTER GUANOSINE-BINDING PROTEIN NUPN"/>
    <property type="match status" value="1"/>
</dbReference>
<dbReference type="Proteomes" id="UP000190285">
    <property type="component" value="Unassembled WGS sequence"/>
</dbReference>
<keyword evidence="11" id="KW-1185">Reference proteome</keyword>
<protein>
    <submittedName>
        <fullName evidence="10">Nucleoside-binding protein</fullName>
    </submittedName>
</protein>
<evidence type="ECO:0000259" key="9">
    <source>
        <dbReference type="Pfam" id="PF02608"/>
    </source>
</evidence>
<dbReference type="InterPro" id="IPR003760">
    <property type="entry name" value="PnrA-like"/>
</dbReference>
<evidence type="ECO:0000256" key="7">
    <source>
        <dbReference type="SAM" id="MobiDB-lite"/>
    </source>
</evidence>
<evidence type="ECO:0000313" key="11">
    <source>
        <dbReference type="Proteomes" id="UP000190285"/>
    </source>
</evidence>
<dbReference type="GO" id="GO:0005886">
    <property type="term" value="C:plasma membrane"/>
    <property type="evidence" value="ECO:0007669"/>
    <property type="project" value="UniProtKB-SubCell"/>
</dbReference>
<dbReference type="RefSeq" id="WP_079495732.1">
    <property type="nucleotide sequence ID" value="NZ_FUZT01000021.1"/>
</dbReference>
<evidence type="ECO:0000256" key="1">
    <source>
        <dbReference type="ARBA" id="ARBA00004193"/>
    </source>
</evidence>
<evidence type="ECO:0000256" key="6">
    <source>
        <dbReference type="ARBA" id="ARBA00023288"/>
    </source>
</evidence>
<proteinExistence type="inferred from homology"/>
<reference evidence="10 11" key="1">
    <citation type="submission" date="2017-02" db="EMBL/GenBank/DDBJ databases">
        <authorList>
            <person name="Peterson S.W."/>
        </authorList>
    </citation>
    <scope>NUCLEOTIDE SEQUENCE [LARGE SCALE GENOMIC DNA]</scope>
    <source>
        <strain evidence="10 11">M1</strain>
    </source>
</reference>
<dbReference type="SUPFAM" id="SSF53822">
    <property type="entry name" value="Periplasmic binding protein-like I"/>
    <property type="match status" value="1"/>
</dbReference>
<feature type="chain" id="PRO_5039405818" evidence="8">
    <location>
        <begin position="21"/>
        <end position="380"/>
    </location>
</feature>
<evidence type="ECO:0000256" key="3">
    <source>
        <dbReference type="ARBA" id="ARBA00022475"/>
    </source>
</evidence>
<keyword evidence="4 8" id="KW-0732">Signal</keyword>
<dbReference type="PANTHER" id="PTHR34296">
    <property type="entry name" value="TRANSCRIPTIONAL ACTIVATOR PROTEIN MED"/>
    <property type="match status" value="1"/>
</dbReference>
<keyword evidence="6" id="KW-0449">Lipoprotein</keyword>
<feature type="domain" description="ABC transporter substrate-binding protein PnrA-like" evidence="9">
    <location>
        <begin position="61"/>
        <end position="368"/>
    </location>
</feature>
<name>A0A1T5MPX0_9FIRM</name>
<evidence type="ECO:0000256" key="2">
    <source>
        <dbReference type="ARBA" id="ARBA00008610"/>
    </source>
</evidence>
<dbReference type="Pfam" id="PF02608">
    <property type="entry name" value="Bmp"/>
    <property type="match status" value="1"/>
</dbReference>
<dbReference type="InterPro" id="IPR050957">
    <property type="entry name" value="BMP_lipoprotein"/>
</dbReference>
<dbReference type="InterPro" id="IPR028082">
    <property type="entry name" value="Peripla_BP_I"/>
</dbReference>
<keyword evidence="5" id="KW-0472">Membrane</keyword>
<feature type="signal peptide" evidence="8">
    <location>
        <begin position="1"/>
        <end position="20"/>
    </location>
</feature>
<dbReference type="CDD" id="cd06354">
    <property type="entry name" value="PBP1_PrnA-like"/>
    <property type="match status" value="1"/>
</dbReference>
<dbReference type="AlphaFoldDB" id="A0A1T5MPX0"/>
<organism evidence="10 11">
    <name type="scientific">Maledivibacter halophilus</name>
    <dbReference type="NCBI Taxonomy" id="36842"/>
    <lineage>
        <taxon>Bacteria</taxon>
        <taxon>Bacillati</taxon>
        <taxon>Bacillota</taxon>
        <taxon>Clostridia</taxon>
        <taxon>Peptostreptococcales</taxon>
        <taxon>Caminicellaceae</taxon>
        <taxon>Maledivibacter</taxon>
    </lineage>
</organism>
<comment type="subcellular location">
    <subcellularLocation>
        <location evidence="1">Cell membrane</location>
        <topology evidence="1">Lipid-anchor</topology>
    </subcellularLocation>
</comment>
<dbReference type="EMBL" id="FUZT01000021">
    <property type="protein sequence ID" value="SKC90242.1"/>
    <property type="molecule type" value="Genomic_DNA"/>
</dbReference>
<evidence type="ECO:0000256" key="5">
    <source>
        <dbReference type="ARBA" id="ARBA00023136"/>
    </source>
</evidence>
<feature type="region of interest" description="Disordered" evidence="7">
    <location>
        <begin position="25"/>
        <end position="60"/>
    </location>
</feature>